<feature type="non-terminal residue" evidence="2">
    <location>
        <position position="295"/>
    </location>
</feature>
<evidence type="ECO:0000256" key="1">
    <source>
        <dbReference type="SAM" id="MobiDB-lite"/>
    </source>
</evidence>
<name>A0A2H3DD65_ARMGA</name>
<evidence type="ECO:0000313" key="2">
    <source>
        <dbReference type="EMBL" id="PBK91744.1"/>
    </source>
</evidence>
<proteinExistence type="predicted"/>
<dbReference type="InParanoid" id="A0A2H3DD65"/>
<reference evidence="3" key="1">
    <citation type="journal article" date="2017" name="Nat. Ecol. Evol.">
        <title>Genome expansion and lineage-specific genetic innovations in the forest pathogenic fungi Armillaria.</title>
        <authorList>
            <person name="Sipos G."/>
            <person name="Prasanna A.N."/>
            <person name="Walter M.C."/>
            <person name="O'Connor E."/>
            <person name="Balint B."/>
            <person name="Krizsan K."/>
            <person name="Kiss B."/>
            <person name="Hess J."/>
            <person name="Varga T."/>
            <person name="Slot J."/>
            <person name="Riley R."/>
            <person name="Boka B."/>
            <person name="Rigling D."/>
            <person name="Barry K."/>
            <person name="Lee J."/>
            <person name="Mihaltcheva S."/>
            <person name="LaButti K."/>
            <person name="Lipzen A."/>
            <person name="Waldron R."/>
            <person name="Moloney N.M."/>
            <person name="Sperisen C."/>
            <person name="Kredics L."/>
            <person name="Vagvoelgyi C."/>
            <person name="Patrignani A."/>
            <person name="Fitzpatrick D."/>
            <person name="Nagy I."/>
            <person name="Doyle S."/>
            <person name="Anderson J.B."/>
            <person name="Grigoriev I.V."/>
            <person name="Gueldener U."/>
            <person name="Muensterkoetter M."/>
            <person name="Nagy L.G."/>
        </authorList>
    </citation>
    <scope>NUCLEOTIDE SEQUENCE [LARGE SCALE GENOMIC DNA]</scope>
    <source>
        <strain evidence="3">Ar21-2</strain>
    </source>
</reference>
<keyword evidence="3" id="KW-1185">Reference proteome</keyword>
<organism evidence="2 3">
    <name type="scientific">Armillaria gallica</name>
    <name type="common">Bulbous honey fungus</name>
    <name type="synonym">Armillaria bulbosa</name>
    <dbReference type="NCBI Taxonomy" id="47427"/>
    <lineage>
        <taxon>Eukaryota</taxon>
        <taxon>Fungi</taxon>
        <taxon>Dikarya</taxon>
        <taxon>Basidiomycota</taxon>
        <taxon>Agaricomycotina</taxon>
        <taxon>Agaricomycetes</taxon>
        <taxon>Agaricomycetidae</taxon>
        <taxon>Agaricales</taxon>
        <taxon>Marasmiineae</taxon>
        <taxon>Physalacriaceae</taxon>
        <taxon>Armillaria</taxon>
    </lineage>
</organism>
<feature type="compositionally biased region" description="Polar residues" evidence="1">
    <location>
        <begin position="126"/>
        <end position="145"/>
    </location>
</feature>
<dbReference type="Proteomes" id="UP000217790">
    <property type="component" value="Unassembled WGS sequence"/>
</dbReference>
<protein>
    <submittedName>
        <fullName evidence="2">Uncharacterized protein</fullName>
    </submittedName>
</protein>
<sequence>MAEPTDPVELAKVQAQDLYNAAAVAIEDLLDDFPNSTWDSTRMDTWLIDAVSHLATCEKYWSPVGVTSKAWYKLEYSLITRVPNLAMDLVAFARTEFNELVERALDYELDVMPLPARRATYKRSKATASPSHTRPTAATTSSRVVTPTPLPAPSKTTVPMPPPPKLTTPLPQKETTPVPQKQQSSAPVTPQLTSSSNVWASDPTRVNISRPSMPKFMALSTAQRTGQSSTIQGKVTPRSMVDDNTGPSDSTEAFQKDWSSPLHSKPTQRFPVGPPVQATRPEVPTTASSRALAVD</sequence>
<feature type="compositionally biased region" description="Polar residues" evidence="1">
    <location>
        <begin position="245"/>
        <end position="267"/>
    </location>
</feature>
<gene>
    <name evidence="2" type="ORF">ARMGADRAFT_1081904</name>
</gene>
<dbReference type="OrthoDB" id="3060789at2759"/>
<feature type="compositionally biased region" description="Polar residues" evidence="1">
    <location>
        <begin position="220"/>
        <end position="233"/>
    </location>
</feature>
<feature type="region of interest" description="Disordered" evidence="1">
    <location>
        <begin position="121"/>
        <end position="295"/>
    </location>
</feature>
<feature type="compositionally biased region" description="Low complexity" evidence="1">
    <location>
        <begin position="167"/>
        <end position="177"/>
    </location>
</feature>
<dbReference type="EMBL" id="KZ293661">
    <property type="protein sequence ID" value="PBK91744.1"/>
    <property type="molecule type" value="Genomic_DNA"/>
</dbReference>
<evidence type="ECO:0000313" key="3">
    <source>
        <dbReference type="Proteomes" id="UP000217790"/>
    </source>
</evidence>
<feature type="compositionally biased region" description="Polar residues" evidence="1">
    <location>
        <begin position="178"/>
        <end position="210"/>
    </location>
</feature>
<accession>A0A2H3DD65</accession>
<dbReference type="AlphaFoldDB" id="A0A2H3DD65"/>